<comment type="caution">
    <text evidence="5">The sequence shown here is derived from an EMBL/GenBank/DDBJ whole genome shotgun (WGS) entry which is preliminary data.</text>
</comment>
<dbReference type="PANTHER" id="PTHR45586">
    <property type="entry name" value="TPR REPEAT-CONTAINING PROTEIN PA4667"/>
    <property type="match status" value="1"/>
</dbReference>
<dbReference type="PROSITE" id="PS50005">
    <property type="entry name" value="TPR"/>
    <property type="match status" value="12"/>
</dbReference>
<dbReference type="Pfam" id="PF13424">
    <property type="entry name" value="TPR_12"/>
    <property type="match status" value="1"/>
</dbReference>
<keyword evidence="6" id="KW-1185">Reference proteome</keyword>
<evidence type="ECO:0000256" key="3">
    <source>
        <dbReference type="PROSITE-ProRule" id="PRU00339"/>
    </source>
</evidence>
<organism evidence="5 6">
    <name type="scientific">candidate division CSSED10-310 bacterium</name>
    <dbReference type="NCBI Taxonomy" id="2855610"/>
    <lineage>
        <taxon>Bacteria</taxon>
        <taxon>Bacteria division CSSED10-310</taxon>
    </lineage>
</organism>
<feature type="repeat" description="TPR" evidence="3">
    <location>
        <begin position="320"/>
        <end position="353"/>
    </location>
</feature>
<keyword evidence="1" id="KW-0677">Repeat</keyword>
<dbReference type="Pfam" id="PF14559">
    <property type="entry name" value="TPR_19"/>
    <property type="match status" value="1"/>
</dbReference>
<accession>A0ABV6YYB0</accession>
<feature type="repeat" description="TPR" evidence="3">
    <location>
        <begin position="71"/>
        <end position="104"/>
    </location>
</feature>
<dbReference type="SUPFAM" id="SSF48452">
    <property type="entry name" value="TPR-like"/>
    <property type="match status" value="3"/>
</dbReference>
<reference evidence="5 6" key="1">
    <citation type="submission" date="2024-09" db="EMBL/GenBank/DDBJ databases">
        <title>Laminarin stimulates single cell rates of sulfate reduction while oxygen inhibits transcriptomic activity in coastal marine sediment.</title>
        <authorList>
            <person name="Lindsay M."/>
            <person name="Orcutt B."/>
            <person name="Emerson D."/>
            <person name="Stepanauskas R."/>
            <person name="D'Angelo T."/>
        </authorList>
    </citation>
    <scope>NUCLEOTIDE SEQUENCE [LARGE SCALE GENOMIC DNA]</scope>
    <source>
        <strain evidence="5">SAG AM-311-K15</strain>
    </source>
</reference>
<dbReference type="Pfam" id="PF13432">
    <property type="entry name" value="TPR_16"/>
    <property type="match status" value="2"/>
</dbReference>
<dbReference type="Pfam" id="PF23914">
    <property type="entry name" value="TPR_CcmH_CycH"/>
    <property type="match status" value="1"/>
</dbReference>
<protein>
    <submittedName>
        <fullName evidence="5">Tetratricopeptide repeat protein</fullName>
    </submittedName>
</protein>
<keyword evidence="2 3" id="KW-0802">TPR repeat</keyword>
<dbReference type="Gene3D" id="1.25.40.10">
    <property type="entry name" value="Tetratricopeptide repeat domain"/>
    <property type="match status" value="7"/>
</dbReference>
<proteinExistence type="predicted"/>
<evidence type="ECO:0000313" key="6">
    <source>
        <dbReference type="Proteomes" id="UP001594351"/>
    </source>
</evidence>
<name>A0ABV6YYB0_UNCC1</name>
<feature type="domain" description="Cytochrome c-type biogenesis protein H TPR" evidence="4">
    <location>
        <begin position="63"/>
        <end position="172"/>
    </location>
</feature>
<feature type="repeat" description="TPR" evidence="3">
    <location>
        <begin position="173"/>
        <end position="206"/>
    </location>
</feature>
<dbReference type="InterPro" id="IPR019734">
    <property type="entry name" value="TPR_rpt"/>
</dbReference>
<dbReference type="PROSITE" id="PS50293">
    <property type="entry name" value="TPR_REGION"/>
    <property type="match status" value="3"/>
</dbReference>
<feature type="repeat" description="TPR" evidence="3">
    <location>
        <begin position="105"/>
        <end position="138"/>
    </location>
</feature>
<evidence type="ECO:0000259" key="4">
    <source>
        <dbReference type="Pfam" id="PF23914"/>
    </source>
</evidence>
<dbReference type="Pfam" id="PF13181">
    <property type="entry name" value="TPR_8"/>
    <property type="match status" value="2"/>
</dbReference>
<evidence type="ECO:0000313" key="5">
    <source>
        <dbReference type="EMBL" id="MFC1851174.1"/>
    </source>
</evidence>
<feature type="repeat" description="TPR" evidence="3">
    <location>
        <begin position="356"/>
        <end position="389"/>
    </location>
</feature>
<dbReference type="EMBL" id="JBHPBY010000160">
    <property type="protein sequence ID" value="MFC1851174.1"/>
    <property type="molecule type" value="Genomic_DNA"/>
</dbReference>
<evidence type="ECO:0000256" key="2">
    <source>
        <dbReference type="ARBA" id="ARBA00022803"/>
    </source>
</evidence>
<gene>
    <name evidence="5" type="ORF">ACFL27_13345</name>
</gene>
<dbReference type="InterPro" id="IPR011990">
    <property type="entry name" value="TPR-like_helical_dom_sf"/>
</dbReference>
<evidence type="ECO:0000256" key="1">
    <source>
        <dbReference type="ARBA" id="ARBA00022737"/>
    </source>
</evidence>
<dbReference type="InterPro" id="IPR003107">
    <property type="entry name" value="HAT"/>
</dbReference>
<feature type="repeat" description="TPR" evidence="3">
    <location>
        <begin position="37"/>
        <end position="70"/>
    </location>
</feature>
<dbReference type="InterPro" id="IPR056413">
    <property type="entry name" value="TPR_CcmH_CycH"/>
</dbReference>
<feature type="repeat" description="TPR" evidence="3">
    <location>
        <begin position="207"/>
        <end position="240"/>
    </location>
</feature>
<dbReference type="SMART" id="SM00386">
    <property type="entry name" value="HAT"/>
    <property type="match status" value="4"/>
</dbReference>
<dbReference type="InterPro" id="IPR006597">
    <property type="entry name" value="Sel1-like"/>
</dbReference>
<feature type="repeat" description="TPR" evidence="3">
    <location>
        <begin position="608"/>
        <end position="641"/>
    </location>
</feature>
<feature type="repeat" description="TPR" evidence="3">
    <location>
        <begin position="139"/>
        <end position="172"/>
    </location>
</feature>
<dbReference type="Proteomes" id="UP001594351">
    <property type="component" value="Unassembled WGS sequence"/>
</dbReference>
<sequence length="841" mass="96649">MRHIILISIFILSSFILNPRLVCGQSERDLKDETRQAEELYAQGLQLFNDHNYEKASSLFQRALVSLPNSAEIWNHLGTCFYNLQKYTDAEAAFTKAHQLDGTNIEILQNLALVFYKQQNFKEAFSSLEKILRIKPNTSQALYLMGHIYSQDGRFDEALQVYKKAAQINKKDARVYYLIGNIYYQRDELETAVEYYNKALRYNARMVNAAYNLANCYYKLGQFEEAVAYYEAGLQQFRENLTRKEKVSERHAKAFYNLGNIYFKKKTYPKALTAYEDALKIDPQFASSAYRIGLIYKFENEPDKAIQWLEKSLHMRDPEVSAHEELGALFSQTNQPERALEHFTRFEQVAPDSMTLELWLKIGNLHISLQSPGQAIKAFQKALAIDADNVDVLDGLAECFLHQNAYQKATLIYQRLFDSMAAKKREPQDFQRWNFALSLEHISDLAGALKEYQQLAEMNPMGLYRFHIGRIYRKMNNSVSALAEFEKALKYHWSKKPRSILKNPPPYFYCSLGQIYLEHDDRKAALKIFQKALKQHPHDYHILVYTANILYSAGTFGEAKNKYERALKSNAAGSEALFGLQLTNCQTNSGALSPEDIPLISWPAGPPAQYWLQRGHLLASLGHYQEAYNAYDRFGQVQPGDSQASWYQALCLAKMKRWKAAIEKLNMLTSLKIDPDHVLEFKQFVHFSLADTFLNNQYYSAARETFSQVLALNPNSILAANNIGYVAYLTASGNEATRYFTQAYQRSAQPSPELINNRVLALVIEGEPLSALALLEENPQLKILPAYNLNLGLLIMNLGHNELPRVMALWGQYNHLNGQRQEIVHSWINELHKFYYGTDQP</sequence>
<dbReference type="InterPro" id="IPR051012">
    <property type="entry name" value="CellSynth/LPSAsmb/PSIAsmb"/>
</dbReference>
<dbReference type="SMART" id="SM00671">
    <property type="entry name" value="SEL1"/>
    <property type="match status" value="6"/>
</dbReference>
<feature type="repeat" description="TPR" evidence="3">
    <location>
        <begin position="506"/>
        <end position="539"/>
    </location>
</feature>
<dbReference type="PANTHER" id="PTHR45586:SF1">
    <property type="entry name" value="LIPOPOLYSACCHARIDE ASSEMBLY PROTEIN B"/>
    <property type="match status" value="1"/>
</dbReference>
<feature type="repeat" description="TPR" evidence="3">
    <location>
        <begin position="252"/>
        <end position="285"/>
    </location>
</feature>
<feature type="repeat" description="TPR" evidence="3">
    <location>
        <begin position="683"/>
        <end position="716"/>
    </location>
</feature>
<dbReference type="SMART" id="SM00028">
    <property type="entry name" value="TPR"/>
    <property type="match status" value="16"/>
</dbReference>